<feature type="domain" description="SET" evidence="4">
    <location>
        <begin position="5"/>
        <end position="140"/>
    </location>
</feature>
<keyword evidence="3" id="KW-0949">S-adenosyl-L-methionine</keyword>
<dbReference type="GO" id="GO:0008168">
    <property type="term" value="F:methyltransferase activity"/>
    <property type="evidence" value="ECO:0007669"/>
    <property type="project" value="UniProtKB-KW"/>
</dbReference>
<feature type="domain" description="Post-SET" evidence="5">
    <location>
        <begin position="150"/>
        <end position="166"/>
    </location>
</feature>
<sequence>MPSFKKIVICDLSKKYGVQQRGLVTLESICQGEKIYECNPATCSYYPDDDPRFKFTRKQLLELMKMYPQASSYIENYSVMIDDDLFDVPRYILTQETTDECALFNHSCEPNCDFDGSNNGWALRARCDINVGEELTIHYGNFETEDSLMTGVQCMCGASTCVGQLRFDFWRNHEWQRKFEHVASPFIQKKIRELRTTILDQNNSD</sequence>
<evidence type="ECO:0000259" key="5">
    <source>
        <dbReference type="PROSITE" id="PS50868"/>
    </source>
</evidence>
<evidence type="ECO:0000313" key="9">
    <source>
        <dbReference type="EMBL" id="CAF3902562.1"/>
    </source>
</evidence>
<gene>
    <name evidence="8" type="ORF">FNK824_LOCUS8954</name>
    <name evidence="9" type="ORF">OTI717_LOCUS23865</name>
    <name evidence="6" type="ORF">RFH988_LOCUS11378</name>
    <name evidence="7" type="ORF">SEV965_LOCUS29422</name>
</gene>
<dbReference type="SUPFAM" id="SSF82199">
    <property type="entry name" value="SET domain"/>
    <property type="match status" value="1"/>
</dbReference>
<dbReference type="Proteomes" id="UP000663882">
    <property type="component" value="Unassembled WGS sequence"/>
</dbReference>
<keyword evidence="1" id="KW-0489">Methyltransferase</keyword>
<evidence type="ECO:0000313" key="10">
    <source>
        <dbReference type="Proteomes" id="UP000663882"/>
    </source>
</evidence>
<evidence type="ECO:0000256" key="3">
    <source>
        <dbReference type="ARBA" id="ARBA00022691"/>
    </source>
</evidence>
<evidence type="ECO:0000313" key="7">
    <source>
        <dbReference type="EMBL" id="CAF1361929.1"/>
    </source>
</evidence>
<dbReference type="EMBL" id="CAJOBE010000907">
    <property type="protein sequence ID" value="CAF3697836.1"/>
    <property type="molecule type" value="Genomic_DNA"/>
</dbReference>
<dbReference type="PROSITE" id="PS50868">
    <property type="entry name" value="POST_SET"/>
    <property type="match status" value="1"/>
</dbReference>
<dbReference type="EMBL" id="CAJNOO010000449">
    <property type="protein sequence ID" value="CAF0946341.1"/>
    <property type="molecule type" value="Genomic_DNA"/>
</dbReference>
<dbReference type="GO" id="GO:0032259">
    <property type="term" value="P:methylation"/>
    <property type="evidence" value="ECO:0007669"/>
    <property type="project" value="UniProtKB-KW"/>
</dbReference>
<organism evidence="6 10">
    <name type="scientific">Rotaria sordida</name>
    <dbReference type="NCBI Taxonomy" id="392033"/>
    <lineage>
        <taxon>Eukaryota</taxon>
        <taxon>Metazoa</taxon>
        <taxon>Spiralia</taxon>
        <taxon>Gnathifera</taxon>
        <taxon>Rotifera</taxon>
        <taxon>Eurotatoria</taxon>
        <taxon>Bdelloidea</taxon>
        <taxon>Philodinida</taxon>
        <taxon>Philodinidae</taxon>
        <taxon>Rotaria</taxon>
    </lineage>
</organism>
<comment type="caution">
    <text evidence="6">The sequence shown here is derived from an EMBL/GenBank/DDBJ whole genome shotgun (WGS) entry which is preliminary data.</text>
</comment>
<proteinExistence type="predicted"/>
<keyword evidence="2" id="KW-0808">Transferase</keyword>
<dbReference type="Gene3D" id="2.170.270.10">
    <property type="entry name" value="SET domain"/>
    <property type="match status" value="1"/>
</dbReference>
<evidence type="ECO:0000313" key="6">
    <source>
        <dbReference type="EMBL" id="CAF0946341.1"/>
    </source>
</evidence>
<dbReference type="EMBL" id="CAJOAX010004363">
    <property type="protein sequence ID" value="CAF3902562.1"/>
    <property type="molecule type" value="Genomic_DNA"/>
</dbReference>
<dbReference type="Proteomes" id="UP000663874">
    <property type="component" value="Unassembled WGS sequence"/>
</dbReference>
<dbReference type="PANTHER" id="PTHR12197">
    <property type="entry name" value="HISTONE-LYSINE N-METHYLTRANSFERASE SMYD"/>
    <property type="match status" value="1"/>
</dbReference>
<evidence type="ECO:0000256" key="1">
    <source>
        <dbReference type="ARBA" id="ARBA00022603"/>
    </source>
</evidence>
<dbReference type="PROSITE" id="PS50280">
    <property type="entry name" value="SET"/>
    <property type="match status" value="1"/>
</dbReference>
<dbReference type="InterPro" id="IPR003616">
    <property type="entry name" value="Post-SET_dom"/>
</dbReference>
<dbReference type="EMBL" id="CAJNOU010002966">
    <property type="protein sequence ID" value="CAF1361929.1"/>
    <property type="molecule type" value="Genomic_DNA"/>
</dbReference>
<dbReference type="Proteomes" id="UP000663823">
    <property type="component" value="Unassembled WGS sequence"/>
</dbReference>
<evidence type="ECO:0000259" key="4">
    <source>
        <dbReference type="PROSITE" id="PS50280"/>
    </source>
</evidence>
<evidence type="ECO:0000313" key="8">
    <source>
        <dbReference type="EMBL" id="CAF3697836.1"/>
    </source>
</evidence>
<dbReference type="Pfam" id="PF00856">
    <property type="entry name" value="SET"/>
    <property type="match status" value="1"/>
</dbReference>
<dbReference type="InterPro" id="IPR046341">
    <property type="entry name" value="SET_dom_sf"/>
</dbReference>
<dbReference type="Proteomes" id="UP000663889">
    <property type="component" value="Unassembled WGS sequence"/>
</dbReference>
<name>A0A814CZ59_9BILA</name>
<reference evidence="6" key="1">
    <citation type="submission" date="2021-02" db="EMBL/GenBank/DDBJ databases">
        <authorList>
            <person name="Nowell W R."/>
        </authorList>
    </citation>
    <scope>NUCLEOTIDE SEQUENCE</scope>
</reference>
<evidence type="ECO:0000256" key="2">
    <source>
        <dbReference type="ARBA" id="ARBA00022679"/>
    </source>
</evidence>
<dbReference type="OrthoDB" id="308383at2759"/>
<protein>
    <recommendedName>
        <fullName evidence="11">SET domain-containing protein</fullName>
    </recommendedName>
</protein>
<accession>A0A814CZ59</accession>
<dbReference type="SMART" id="SM00317">
    <property type="entry name" value="SET"/>
    <property type="match status" value="1"/>
</dbReference>
<dbReference type="AlphaFoldDB" id="A0A814CZ59"/>
<dbReference type="InterPro" id="IPR050869">
    <property type="entry name" value="H3K4_H4K5_MeTrfase"/>
</dbReference>
<dbReference type="InterPro" id="IPR001214">
    <property type="entry name" value="SET_dom"/>
</dbReference>
<evidence type="ECO:0008006" key="11">
    <source>
        <dbReference type="Google" id="ProtNLM"/>
    </source>
</evidence>